<dbReference type="CDD" id="cd10170">
    <property type="entry name" value="ASKHA_NBD_HSP70"/>
    <property type="match status" value="1"/>
</dbReference>
<keyword evidence="4" id="KW-1185">Reference proteome</keyword>
<sequence length="574" mass="63965">MPGTDIIIGVDFGTTYSGVSWALSTGAKDVKIINDWPNPHGVLANQDKVPSAIAYDQEGNVSKWGYKVGINDTISFHWIKIMLDPSNKYFNETPRIKEMVTRMNAMCLSAEDVVTDYLACLWKYTIEHLKRKKGSDFEELYTLKVVLTVPAVWSPLAKDRTLRAAKRAGMPVGSQLVTEPEAAALALLKQKSDEDTVKVGDGFVVCDAGGGTVDLISYKVESLKPLKIRECVIGDGGLCGSVFLDLEFEKHIRTLVGRDVYATIKQKDIKKMFREFEYGIKRSFTQDDTAPLTVDLKGAGDCPEIGIEDDTIKIEINTLRAIFDSICDKIQALVEKQLQGIKKKGMKARAVALVGGFGESKYLHSYLKTANIRDKVAVLQEPGAISAVCRGATLWGLEQNHATSFLSRIARVSYGINYSAPFDSSNPNHHKSDKYWDEAEQIWRASNQMKWLLKRGDEVVEGRVLKGATYSSVNLSKTNRGDWSHTVTLLYTDAAVPPARSVEKDVKKLCSLSYSIPYWEIREEPTYVSAGKTWCDISYSRDILCGGANLEYRVSYNGQLLKSVDAEYIDNFQF</sequence>
<keyword evidence="2" id="KW-0067">ATP-binding</keyword>
<evidence type="ECO:0000256" key="2">
    <source>
        <dbReference type="ARBA" id="ARBA00022840"/>
    </source>
</evidence>
<accession>A0A3N4LGP3</accession>
<protein>
    <submittedName>
        <fullName evidence="3">Actin-like ATPase domain-containing protein</fullName>
    </submittedName>
</protein>
<name>A0A3N4LGP3_9PEZI</name>
<dbReference type="Gene3D" id="3.30.420.40">
    <property type="match status" value="1"/>
</dbReference>
<organism evidence="3 4">
    <name type="scientific">Terfezia boudieri ATCC MYA-4762</name>
    <dbReference type="NCBI Taxonomy" id="1051890"/>
    <lineage>
        <taxon>Eukaryota</taxon>
        <taxon>Fungi</taxon>
        <taxon>Dikarya</taxon>
        <taxon>Ascomycota</taxon>
        <taxon>Pezizomycotina</taxon>
        <taxon>Pezizomycetes</taxon>
        <taxon>Pezizales</taxon>
        <taxon>Pezizaceae</taxon>
        <taxon>Terfezia</taxon>
    </lineage>
</organism>
<dbReference type="EMBL" id="ML121566">
    <property type="protein sequence ID" value="RPB20878.1"/>
    <property type="molecule type" value="Genomic_DNA"/>
</dbReference>
<dbReference type="PANTHER" id="PTHR14187">
    <property type="entry name" value="ALPHA KINASE/ELONGATION FACTOR 2 KINASE"/>
    <property type="match status" value="1"/>
</dbReference>
<dbReference type="Pfam" id="PF00012">
    <property type="entry name" value="HSP70"/>
    <property type="match status" value="1"/>
</dbReference>
<dbReference type="GO" id="GO:0005524">
    <property type="term" value="F:ATP binding"/>
    <property type="evidence" value="ECO:0007669"/>
    <property type="project" value="UniProtKB-KW"/>
</dbReference>
<dbReference type="InterPro" id="IPR013126">
    <property type="entry name" value="Hsp_70_fam"/>
</dbReference>
<evidence type="ECO:0000256" key="1">
    <source>
        <dbReference type="ARBA" id="ARBA00022741"/>
    </source>
</evidence>
<dbReference type="InterPro" id="IPR043129">
    <property type="entry name" value="ATPase_NBD"/>
</dbReference>
<proteinExistence type="predicted"/>
<dbReference type="STRING" id="1051890.A0A3N4LGP3"/>
<dbReference type="GO" id="GO:0140662">
    <property type="term" value="F:ATP-dependent protein folding chaperone"/>
    <property type="evidence" value="ECO:0007669"/>
    <property type="project" value="InterPro"/>
</dbReference>
<keyword evidence="1" id="KW-0547">Nucleotide-binding</keyword>
<dbReference type="PANTHER" id="PTHR14187:SF5">
    <property type="entry name" value="HEAT SHOCK 70 KDA PROTEIN 12A"/>
    <property type="match status" value="1"/>
</dbReference>
<dbReference type="Proteomes" id="UP000267821">
    <property type="component" value="Unassembled WGS sequence"/>
</dbReference>
<dbReference type="OrthoDB" id="2963168at2759"/>
<dbReference type="AlphaFoldDB" id="A0A3N4LGP3"/>
<dbReference type="SUPFAM" id="SSF53067">
    <property type="entry name" value="Actin-like ATPase domain"/>
    <property type="match status" value="2"/>
</dbReference>
<gene>
    <name evidence="3" type="ORF">L211DRAFT_812546</name>
</gene>
<evidence type="ECO:0000313" key="3">
    <source>
        <dbReference type="EMBL" id="RPB20878.1"/>
    </source>
</evidence>
<dbReference type="InParanoid" id="A0A3N4LGP3"/>
<reference evidence="3 4" key="1">
    <citation type="journal article" date="2018" name="Nat. Ecol. Evol.">
        <title>Pezizomycetes genomes reveal the molecular basis of ectomycorrhizal truffle lifestyle.</title>
        <authorList>
            <person name="Murat C."/>
            <person name="Payen T."/>
            <person name="Noel B."/>
            <person name="Kuo A."/>
            <person name="Morin E."/>
            <person name="Chen J."/>
            <person name="Kohler A."/>
            <person name="Krizsan K."/>
            <person name="Balestrini R."/>
            <person name="Da Silva C."/>
            <person name="Montanini B."/>
            <person name="Hainaut M."/>
            <person name="Levati E."/>
            <person name="Barry K.W."/>
            <person name="Belfiori B."/>
            <person name="Cichocki N."/>
            <person name="Clum A."/>
            <person name="Dockter R.B."/>
            <person name="Fauchery L."/>
            <person name="Guy J."/>
            <person name="Iotti M."/>
            <person name="Le Tacon F."/>
            <person name="Lindquist E.A."/>
            <person name="Lipzen A."/>
            <person name="Malagnac F."/>
            <person name="Mello A."/>
            <person name="Molinier V."/>
            <person name="Miyauchi S."/>
            <person name="Poulain J."/>
            <person name="Riccioni C."/>
            <person name="Rubini A."/>
            <person name="Sitrit Y."/>
            <person name="Splivallo R."/>
            <person name="Traeger S."/>
            <person name="Wang M."/>
            <person name="Zifcakova L."/>
            <person name="Wipf D."/>
            <person name="Zambonelli A."/>
            <person name="Paolocci F."/>
            <person name="Nowrousian M."/>
            <person name="Ottonello S."/>
            <person name="Baldrian P."/>
            <person name="Spatafora J.W."/>
            <person name="Henrissat B."/>
            <person name="Nagy L.G."/>
            <person name="Aury J.M."/>
            <person name="Wincker P."/>
            <person name="Grigoriev I.V."/>
            <person name="Bonfante P."/>
            <person name="Martin F.M."/>
        </authorList>
    </citation>
    <scope>NUCLEOTIDE SEQUENCE [LARGE SCALE GENOMIC DNA]</scope>
    <source>
        <strain evidence="3 4">ATCC MYA-4762</strain>
    </source>
</reference>
<evidence type="ECO:0000313" key="4">
    <source>
        <dbReference type="Proteomes" id="UP000267821"/>
    </source>
</evidence>